<reference evidence="3 4" key="1">
    <citation type="submission" date="2020-12" db="EMBL/GenBank/DDBJ databases">
        <title>Concerted genomic and epigenomic changes stabilize Arabidopsis allopolyploids.</title>
        <authorList>
            <person name="Chen Z."/>
        </authorList>
    </citation>
    <scope>NUCLEOTIDE SEQUENCE [LARGE SCALE GENOMIC DNA]</scope>
    <source>
        <strain evidence="3">Allo738</strain>
        <tissue evidence="3">Leaf</tissue>
    </source>
</reference>
<dbReference type="PANTHER" id="PTHR33116:SF86">
    <property type="entry name" value="REVERSE TRANSCRIPTASE DOMAIN-CONTAINING PROTEIN"/>
    <property type="match status" value="1"/>
</dbReference>
<dbReference type="GO" id="GO:0003676">
    <property type="term" value="F:nucleic acid binding"/>
    <property type="evidence" value="ECO:0007669"/>
    <property type="project" value="InterPro"/>
</dbReference>
<feature type="region of interest" description="Disordered" evidence="1">
    <location>
        <begin position="1"/>
        <end position="38"/>
    </location>
</feature>
<evidence type="ECO:0000313" key="4">
    <source>
        <dbReference type="Proteomes" id="UP000694240"/>
    </source>
</evidence>
<keyword evidence="3" id="KW-0695">RNA-directed DNA polymerase</keyword>
<dbReference type="Pfam" id="PF00078">
    <property type="entry name" value="RVT_1"/>
    <property type="match status" value="1"/>
</dbReference>
<dbReference type="PROSITE" id="PS50878">
    <property type="entry name" value="RT_POL"/>
    <property type="match status" value="1"/>
</dbReference>
<dbReference type="GO" id="GO:0004523">
    <property type="term" value="F:RNA-DNA hybrid ribonuclease activity"/>
    <property type="evidence" value="ECO:0007669"/>
    <property type="project" value="InterPro"/>
</dbReference>
<dbReference type="GO" id="GO:0003964">
    <property type="term" value="F:RNA-directed DNA polymerase activity"/>
    <property type="evidence" value="ECO:0007669"/>
    <property type="project" value="UniProtKB-KW"/>
</dbReference>
<keyword evidence="4" id="KW-1185">Reference proteome</keyword>
<comment type="caution">
    <text evidence="3">The sequence shown here is derived from an EMBL/GenBank/DDBJ whole genome shotgun (WGS) entry which is preliminary data.</text>
</comment>
<accession>A0A8T2C754</accession>
<dbReference type="Pfam" id="PF03372">
    <property type="entry name" value="Exo_endo_phos"/>
    <property type="match status" value="1"/>
</dbReference>
<dbReference type="PANTHER" id="PTHR33116">
    <property type="entry name" value="REVERSE TRANSCRIPTASE ZINC-BINDING DOMAIN-CONTAINING PROTEIN-RELATED-RELATED"/>
    <property type="match status" value="1"/>
</dbReference>
<dbReference type="InterPro" id="IPR005135">
    <property type="entry name" value="Endo/exonuclease/phosphatase"/>
</dbReference>
<gene>
    <name evidence="3" type="ORF">ISN45_Aa01g040700</name>
</gene>
<feature type="region of interest" description="Disordered" evidence="1">
    <location>
        <begin position="91"/>
        <end position="177"/>
    </location>
</feature>
<protein>
    <submittedName>
        <fullName evidence="3">Reverse transcriptase domain</fullName>
    </submittedName>
</protein>
<dbReference type="InterPro" id="IPR002156">
    <property type="entry name" value="RNaseH_domain"/>
</dbReference>
<evidence type="ECO:0000313" key="3">
    <source>
        <dbReference type="EMBL" id="KAG7595377.1"/>
    </source>
</evidence>
<evidence type="ECO:0000259" key="2">
    <source>
        <dbReference type="PROSITE" id="PS50878"/>
    </source>
</evidence>
<sequence>MLTDADIDFNQTAELHPELHPALHPVPEVREGPMTRSKSKQLKKRFNLAVQDILSSLELEEVNWSVAPQTGYDPIAEEELAEAFTQMSLERTTPQGMKSFVTGPEAPRSQEKTLELQETYETSFTCESDQESQDQDQDTKDVEELQNTDQDTQEELQEGPYFKKPTSKRAQDMTPEVGQDQSHLCGVLQSAITFLYFDPTREKRPPSCQIYIIDHQSFTREKRPPACEATISIPIQVLPPSLVSLAKRSEMSPEANFMLSQINGERLRNQWMKKSRSFHAHIIFLTGVKISGRPKSPLIPNNLSMVSAWSELLDRLHSLLPRRCGLLPSRFSVVFCRLKPSSTCSEVAVVAYRPPVTTGYLWTKIFRRYSRSRDNLNILPHGKPLSVLLRHPPPPPLLSYPPSSSVTAQPPCPTAGRKARSRRRCVSSLTKIGAKAKETSRRLVELCRIYSPGFMFLSETKNDKSYLQTLQVDLGFDNLQTVEPDGTSGGLALFYSKEYPVKFLLLDDRLIDIETIINGNRVFMTFIYGDPVVPNREYVWERLTRIGITRTEAWFIIGDFNEITGNHEKRGGKKRSEASFLPFRAMINACGFIDFPYQGNQFSWIGQRTNGRIRCRLDRAMGNEEWHNIFSHTNVEYLKMWGSDHRPLLASIQSSPKKISRKFMFDKRWIGKPGLKEAVLEGWNGEGLREDRPIMKKIQNCKRVISIWKKSTRTNSETLIKELHDKIEENYADDDASLESLRDLKKQLGDAYTEEEIFWYQKSRQNWLALGDKNTKYFHALTKQRRAKNKILGILDERGVWVDNEEGIERVAVDYFENLFSSSNVVDPELVLRDISPSVSPAMNEFLVKEVTEEEVKRALFSLKPTKAPGPDGMTALFFQRFWEIIKGDLTKMVKNFLSSGIFDGKLNETNICLIPKGERPREMSGFRPISLCNVSYKVISKILSLRLKRFLPELISETQSAFVAGRLITDNILIAQENFHALRSNPANRKKFMALKTDMSKAYDRVEWNFLRALLEKMGFDHRWVNWIMQCITSVSYRILLNGEPKGRIRPSRGIRQGDPISPYLFILCTEALIALIKKAEREGKIQGLRISNASPRVSHLLFADDSLFFCQANTQESKEVIDIIRSYGGASGQEINLSKSSIMFGNEVPSPLRQEIKTILGISREGGMGTYLGIPEKIHGSKAQVFAFVRDRLQTRVNSWSSKFLSKGGKEVLIKSQAQALPTYVMSCFLLPKAVCSKLSSAIANFWWSNKVDSKGIHWIAWDQICTQISEGGLGFRNLEDFNLALLAKQLWRLLRFPESLLSRVLKGRYFRYSSPLEITVSNRPSYGWRSMLAAKDVLKYGIRKTIGSGFETCIWTDPWIPDSPPRPPKGISTERDPLVYVNTLIDFGTKQWKIERLRELFPPEEITLILGIKPSVNASSDGYSWTMTKSGNYSVKSGYEAARTISRPVCDHPSQGPSVTALKAQAWKLKTTRKLKHFVWQCVSGCLASCQRLFYRHIGRDKGCPRCGAEEETINHLIFECPPARQVWALSNIPSSPALFPSPSLYNNLDYLYWRGKEAGADEENLRVFPWIMWYIWKARNRKIFDNLSEPPQETLNIAIQEEEAWRRANRREEPQPERNPIVQVSPIPADRPVCFIDGSWHGKESRSGHGWIVSCGGRLLHVGLKGSRRSLSPLHAELETLLWTMKCLLAIPMTSILILTDCSDLIEMTSSPEEWPTFSTEMKDFMYYRDLFSTFSIKYIPRSGNTSADHLAKCARVRGFCFSHVSSTVPDWLSLVESSYP</sequence>
<organism evidence="3 4">
    <name type="scientific">Arabidopsis thaliana x Arabidopsis arenosa</name>
    <dbReference type="NCBI Taxonomy" id="1240361"/>
    <lineage>
        <taxon>Eukaryota</taxon>
        <taxon>Viridiplantae</taxon>
        <taxon>Streptophyta</taxon>
        <taxon>Embryophyta</taxon>
        <taxon>Tracheophyta</taxon>
        <taxon>Spermatophyta</taxon>
        <taxon>Magnoliopsida</taxon>
        <taxon>eudicotyledons</taxon>
        <taxon>Gunneridae</taxon>
        <taxon>Pentapetalae</taxon>
        <taxon>rosids</taxon>
        <taxon>malvids</taxon>
        <taxon>Brassicales</taxon>
        <taxon>Brassicaceae</taxon>
        <taxon>Camelineae</taxon>
        <taxon>Arabidopsis</taxon>
    </lineage>
</organism>
<dbReference type="CDD" id="cd01650">
    <property type="entry name" value="RT_nLTR_like"/>
    <property type="match status" value="1"/>
</dbReference>
<dbReference type="InterPro" id="IPR000477">
    <property type="entry name" value="RT_dom"/>
</dbReference>
<evidence type="ECO:0000256" key="1">
    <source>
        <dbReference type="SAM" id="MobiDB-lite"/>
    </source>
</evidence>
<proteinExistence type="predicted"/>
<keyword evidence="3" id="KW-0808">Transferase</keyword>
<keyword evidence="3" id="KW-0548">Nucleotidyltransferase</keyword>
<dbReference type="InterPro" id="IPR044730">
    <property type="entry name" value="RNase_H-like_dom_plant"/>
</dbReference>
<dbReference type="Pfam" id="PF13966">
    <property type="entry name" value="zf-RVT"/>
    <property type="match status" value="1"/>
</dbReference>
<feature type="compositionally biased region" description="Basic and acidic residues" evidence="1">
    <location>
        <begin position="15"/>
        <end position="33"/>
    </location>
</feature>
<dbReference type="Proteomes" id="UP000694240">
    <property type="component" value="Chromosome 6"/>
</dbReference>
<feature type="domain" description="Reverse transcriptase" evidence="2">
    <location>
        <begin position="896"/>
        <end position="1166"/>
    </location>
</feature>
<dbReference type="CDD" id="cd06222">
    <property type="entry name" value="RNase_H_like"/>
    <property type="match status" value="1"/>
</dbReference>
<dbReference type="Pfam" id="PF13456">
    <property type="entry name" value="RVT_3"/>
    <property type="match status" value="1"/>
</dbReference>
<dbReference type="EMBL" id="JAEFBK010000006">
    <property type="protein sequence ID" value="KAG7595377.1"/>
    <property type="molecule type" value="Genomic_DNA"/>
</dbReference>
<dbReference type="InterPro" id="IPR026960">
    <property type="entry name" value="RVT-Znf"/>
</dbReference>
<name>A0A8T2C754_9BRAS</name>